<dbReference type="KEGG" id="ppd:Ppro_1419"/>
<dbReference type="Pfam" id="PF13692">
    <property type="entry name" value="Glyco_trans_1_4"/>
    <property type="match status" value="1"/>
</dbReference>
<keyword evidence="2" id="KW-0808">Transferase</keyword>
<accession>A1ANW5</accession>
<dbReference type="OrthoDB" id="5449954at2"/>
<evidence type="ECO:0000313" key="2">
    <source>
        <dbReference type="EMBL" id="ABK99035.1"/>
    </source>
</evidence>
<dbReference type="Pfam" id="PF13579">
    <property type="entry name" value="Glyco_trans_4_4"/>
    <property type="match status" value="1"/>
</dbReference>
<dbReference type="CDD" id="cd03794">
    <property type="entry name" value="GT4_WbuB-like"/>
    <property type="match status" value="1"/>
</dbReference>
<dbReference type="Proteomes" id="UP000006732">
    <property type="component" value="Chromosome"/>
</dbReference>
<dbReference type="EMBL" id="CP000482">
    <property type="protein sequence ID" value="ABK99035.1"/>
    <property type="molecule type" value="Genomic_DNA"/>
</dbReference>
<dbReference type="SUPFAM" id="SSF53756">
    <property type="entry name" value="UDP-Glycosyltransferase/glycogen phosphorylase"/>
    <property type="match status" value="1"/>
</dbReference>
<evidence type="ECO:0000259" key="1">
    <source>
        <dbReference type="Pfam" id="PF13579"/>
    </source>
</evidence>
<proteinExistence type="predicted"/>
<dbReference type="Gene3D" id="3.40.50.2000">
    <property type="entry name" value="Glycogen Phosphorylase B"/>
    <property type="match status" value="2"/>
</dbReference>
<keyword evidence="3" id="KW-1185">Reference proteome</keyword>
<feature type="domain" description="Glycosyltransferase subfamily 4-like N-terminal" evidence="1">
    <location>
        <begin position="20"/>
        <end position="188"/>
    </location>
</feature>
<reference evidence="2 3" key="1">
    <citation type="submission" date="2006-10" db="EMBL/GenBank/DDBJ databases">
        <title>Complete sequence of chromosome of Pelobacter propionicus DSM 2379.</title>
        <authorList>
            <consortium name="US DOE Joint Genome Institute"/>
            <person name="Copeland A."/>
            <person name="Lucas S."/>
            <person name="Lapidus A."/>
            <person name="Barry K."/>
            <person name="Detter J.C."/>
            <person name="Glavina del Rio T."/>
            <person name="Hammon N."/>
            <person name="Israni S."/>
            <person name="Dalin E."/>
            <person name="Tice H."/>
            <person name="Pitluck S."/>
            <person name="Saunders E."/>
            <person name="Brettin T."/>
            <person name="Bruce D."/>
            <person name="Han C."/>
            <person name="Tapia R."/>
            <person name="Schmutz J."/>
            <person name="Larimer F."/>
            <person name="Land M."/>
            <person name="Hauser L."/>
            <person name="Kyrpides N."/>
            <person name="Kim E."/>
            <person name="Lovley D."/>
            <person name="Richardson P."/>
        </authorList>
    </citation>
    <scope>NUCLEOTIDE SEQUENCE [LARGE SCALE GENOMIC DNA]</scope>
    <source>
        <strain evidence="3">DSM 2379 / NBRC 103807 / OttBd1</strain>
    </source>
</reference>
<dbReference type="GO" id="GO:0016757">
    <property type="term" value="F:glycosyltransferase activity"/>
    <property type="evidence" value="ECO:0007669"/>
    <property type="project" value="UniProtKB-ARBA"/>
</dbReference>
<name>A1ANW5_PELPD</name>
<dbReference type="eggNOG" id="COG0297">
    <property type="taxonomic scope" value="Bacteria"/>
</dbReference>
<gene>
    <name evidence="2" type="ordered locus">Ppro_1419</name>
</gene>
<organism evidence="2 3">
    <name type="scientific">Pelobacter propionicus (strain DSM 2379 / NBRC 103807 / OttBd1)</name>
    <dbReference type="NCBI Taxonomy" id="338966"/>
    <lineage>
        <taxon>Bacteria</taxon>
        <taxon>Pseudomonadati</taxon>
        <taxon>Thermodesulfobacteriota</taxon>
        <taxon>Desulfuromonadia</taxon>
        <taxon>Desulfuromonadales</taxon>
        <taxon>Desulfuromonadaceae</taxon>
        <taxon>Pelobacter</taxon>
    </lineage>
</organism>
<dbReference type="STRING" id="338966.Ppro_1419"/>
<dbReference type="RefSeq" id="WP_011735328.1">
    <property type="nucleotide sequence ID" value="NC_008609.1"/>
</dbReference>
<sequence>MKIVFLAPFGIRPKGTLLARMLPLAMALKKAGHEVMIIAPPYTNPEDAGKEETVQGIRLRNIPLEAPPAATTLLLSLRMYRAAMAEQPDLIQLFKPKGYGGLAAMYLALMRRLRPDLPPLLVDSDDWEGKGGMNDLLPYSPAQRLVFQIQEQWLLRRADAVTVASRELQRRVTDMTGGRQTVLYLPNGVTPGRRGDGALTRQRFGIPADAPLVLLYSRFFEFQQQRLHDLFAEIHARVAGVRFLVVGAGRDGEEELLLRAARQRGFDQALVMAGWVEPENLADLLAAGDVAPYLFDDTLINRTKCPAKLTELVNAGVAVVGDRVGQLCEYLPESRDTLCSPGEWRRMAAQVVRLLEEPCLRRNLADEQYAHLQMQFSWSRLAEPLEQLLRCLVHKR</sequence>
<evidence type="ECO:0000313" key="3">
    <source>
        <dbReference type="Proteomes" id="UP000006732"/>
    </source>
</evidence>
<dbReference type="PANTHER" id="PTHR12526:SF600">
    <property type="entry name" value="GLYCOSYL TRANSFERASE GROUP 1"/>
    <property type="match status" value="1"/>
</dbReference>
<dbReference type="HOGENOM" id="CLU_009583_2_5_7"/>
<dbReference type="InterPro" id="IPR028098">
    <property type="entry name" value="Glyco_trans_4-like_N"/>
</dbReference>
<protein>
    <submittedName>
        <fullName evidence="2">Glycosyl transferase, group 1 family protein</fullName>
    </submittedName>
</protein>
<dbReference type="AlphaFoldDB" id="A1ANW5"/>
<dbReference type="PANTHER" id="PTHR12526">
    <property type="entry name" value="GLYCOSYLTRANSFERASE"/>
    <property type="match status" value="1"/>
</dbReference>